<dbReference type="RefSeq" id="WP_307186769.1">
    <property type="nucleotide sequence ID" value="NZ_JAUTBA010000001.1"/>
</dbReference>
<accession>A0ABU0U8G6</accession>
<evidence type="ECO:0000313" key="2">
    <source>
        <dbReference type="Proteomes" id="UP001244640"/>
    </source>
</evidence>
<organism evidence="1 2">
    <name type="scientific">Sphingobacterium zeae</name>
    <dbReference type="NCBI Taxonomy" id="1776859"/>
    <lineage>
        <taxon>Bacteria</taxon>
        <taxon>Pseudomonadati</taxon>
        <taxon>Bacteroidota</taxon>
        <taxon>Sphingobacteriia</taxon>
        <taxon>Sphingobacteriales</taxon>
        <taxon>Sphingobacteriaceae</taxon>
        <taxon>Sphingobacterium</taxon>
    </lineage>
</organism>
<reference evidence="1 2" key="1">
    <citation type="submission" date="2023-07" db="EMBL/GenBank/DDBJ databases">
        <title>Functional and genomic diversity of the sorghum phyllosphere microbiome.</title>
        <authorList>
            <person name="Shade A."/>
        </authorList>
    </citation>
    <scope>NUCLEOTIDE SEQUENCE [LARGE SCALE GENOMIC DNA]</scope>
    <source>
        <strain evidence="1 2">SORGH_AS_0892</strain>
    </source>
</reference>
<protein>
    <submittedName>
        <fullName evidence="1">Uncharacterized protein</fullName>
    </submittedName>
</protein>
<comment type="caution">
    <text evidence="1">The sequence shown here is derived from an EMBL/GenBank/DDBJ whole genome shotgun (WGS) entry which is preliminary data.</text>
</comment>
<dbReference type="EMBL" id="JAUTBA010000001">
    <property type="protein sequence ID" value="MDQ1151260.1"/>
    <property type="molecule type" value="Genomic_DNA"/>
</dbReference>
<dbReference type="Proteomes" id="UP001244640">
    <property type="component" value="Unassembled WGS sequence"/>
</dbReference>
<sequence length="98" mass="11301">MKLLPAFVLCKVRWQFECPESYRLLNFLLTQKRPALPGLLTHRHMVACDVLHRQALSSEVMSAKSGAMENEIVDTGYTKWYYLKKVLAIAHATIRKQP</sequence>
<name>A0ABU0U8G6_9SPHI</name>
<proteinExistence type="predicted"/>
<gene>
    <name evidence="1" type="ORF">QE382_003244</name>
</gene>
<evidence type="ECO:0000313" key="1">
    <source>
        <dbReference type="EMBL" id="MDQ1151260.1"/>
    </source>
</evidence>
<keyword evidence="2" id="KW-1185">Reference proteome</keyword>